<feature type="domain" description="KIB1-4 beta-propeller" evidence="1">
    <location>
        <begin position="256"/>
        <end position="308"/>
    </location>
</feature>
<dbReference type="SUPFAM" id="SSF81383">
    <property type="entry name" value="F-box domain"/>
    <property type="match status" value="1"/>
</dbReference>
<dbReference type="AlphaFoldDB" id="A0AAW1XM89"/>
<proteinExistence type="predicted"/>
<dbReference type="InterPro" id="IPR050942">
    <property type="entry name" value="F-box_BR-signaling"/>
</dbReference>
<accession>A0AAW1XM89</accession>
<dbReference type="InterPro" id="IPR005174">
    <property type="entry name" value="KIB1-4_b-propeller"/>
</dbReference>
<gene>
    <name evidence="3" type="ORF">M0R45_013978</name>
</gene>
<dbReference type="Pfam" id="PF03478">
    <property type="entry name" value="Beta-prop_KIB1-4"/>
    <property type="match status" value="2"/>
</dbReference>
<dbReference type="EMBL" id="JBEDUW010000003">
    <property type="protein sequence ID" value="KAK9937169.1"/>
    <property type="molecule type" value="Genomic_DNA"/>
</dbReference>
<dbReference type="Pfam" id="PF12937">
    <property type="entry name" value="F-box-like"/>
    <property type="match status" value="1"/>
</dbReference>
<comment type="caution">
    <text evidence="3">The sequence shown here is derived from an EMBL/GenBank/DDBJ whole genome shotgun (WGS) entry which is preliminary data.</text>
</comment>
<feature type="domain" description="KIB1-4 beta-propeller" evidence="1">
    <location>
        <begin position="86"/>
        <end position="225"/>
    </location>
</feature>
<evidence type="ECO:0008006" key="5">
    <source>
        <dbReference type="Google" id="ProtNLM"/>
    </source>
</evidence>
<evidence type="ECO:0000259" key="2">
    <source>
        <dbReference type="Pfam" id="PF12937"/>
    </source>
</evidence>
<dbReference type="InterPro" id="IPR001810">
    <property type="entry name" value="F-box_dom"/>
</dbReference>
<dbReference type="Gene3D" id="1.20.1280.50">
    <property type="match status" value="1"/>
</dbReference>
<protein>
    <recommendedName>
        <fullName evidence="5">F-box domain-containing protein</fullName>
    </recommendedName>
</protein>
<name>A0AAW1XM89_RUBAR</name>
<evidence type="ECO:0000313" key="3">
    <source>
        <dbReference type="EMBL" id="KAK9937169.1"/>
    </source>
</evidence>
<evidence type="ECO:0000313" key="4">
    <source>
        <dbReference type="Proteomes" id="UP001457282"/>
    </source>
</evidence>
<sequence>MGRSKTKKQKKFLQGWGLLPSELLDSILERLTSIFDYIEFGLVCKHWRRAALPQKAQRLKSCHKQLIPLLLLDIPTKNSNQRRRALYNVKQGKIVHSFNVPYGDDKWLCGCSHGWLAYADGNSLVTLVNPFLRGTIRLPHVMEVRKSRPKPYSEFKISKVVLSANPYLFPNDYEVLVIFEDDDGVIKNLAHFKFGDDAWTLPDKQMIDGIDILDVVYYKGRFVALPSWDSDPGHDVIKFHPSIEFLSPPPPTSLLIKIFKLSSACVWVEIESIGTDALFLDNMQSMCVSASYSGCHPNSIYLMEGVINLKDTKTTRHDDLPERTRPITWIAPTMV</sequence>
<reference evidence="3 4" key="1">
    <citation type="journal article" date="2023" name="G3 (Bethesda)">
        <title>A chromosome-length genome assembly and annotation of blackberry (Rubus argutus, cv. 'Hillquist').</title>
        <authorList>
            <person name="Bruna T."/>
            <person name="Aryal R."/>
            <person name="Dudchenko O."/>
            <person name="Sargent D.J."/>
            <person name="Mead D."/>
            <person name="Buti M."/>
            <person name="Cavallini A."/>
            <person name="Hytonen T."/>
            <person name="Andres J."/>
            <person name="Pham M."/>
            <person name="Weisz D."/>
            <person name="Mascagni F."/>
            <person name="Usai G."/>
            <person name="Natali L."/>
            <person name="Bassil N."/>
            <person name="Fernandez G.E."/>
            <person name="Lomsadze A."/>
            <person name="Armour M."/>
            <person name="Olukolu B."/>
            <person name="Poorten T."/>
            <person name="Britton C."/>
            <person name="Davik J."/>
            <person name="Ashrafi H."/>
            <person name="Aiden E.L."/>
            <person name="Borodovsky M."/>
            <person name="Worthington M."/>
        </authorList>
    </citation>
    <scope>NUCLEOTIDE SEQUENCE [LARGE SCALE GENOMIC DNA]</scope>
    <source>
        <strain evidence="3">PI 553951</strain>
    </source>
</reference>
<dbReference type="InterPro" id="IPR036047">
    <property type="entry name" value="F-box-like_dom_sf"/>
</dbReference>
<keyword evidence="4" id="KW-1185">Reference proteome</keyword>
<dbReference type="Proteomes" id="UP001457282">
    <property type="component" value="Unassembled WGS sequence"/>
</dbReference>
<feature type="domain" description="F-box" evidence="2">
    <location>
        <begin position="16"/>
        <end position="51"/>
    </location>
</feature>
<evidence type="ECO:0000259" key="1">
    <source>
        <dbReference type="Pfam" id="PF03478"/>
    </source>
</evidence>
<organism evidence="3 4">
    <name type="scientific">Rubus argutus</name>
    <name type="common">Southern blackberry</name>
    <dbReference type="NCBI Taxonomy" id="59490"/>
    <lineage>
        <taxon>Eukaryota</taxon>
        <taxon>Viridiplantae</taxon>
        <taxon>Streptophyta</taxon>
        <taxon>Embryophyta</taxon>
        <taxon>Tracheophyta</taxon>
        <taxon>Spermatophyta</taxon>
        <taxon>Magnoliopsida</taxon>
        <taxon>eudicotyledons</taxon>
        <taxon>Gunneridae</taxon>
        <taxon>Pentapetalae</taxon>
        <taxon>rosids</taxon>
        <taxon>fabids</taxon>
        <taxon>Rosales</taxon>
        <taxon>Rosaceae</taxon>
        <taxon>Rosoideae</taxon>
        <taxon>Rosoideae incertae sedis</taxon>
        <taxon>Rubus</taxon>
    </lineage>
</organism>
<dbReference type="PANTHER" id="PTHR44259">
    <property type="entry name" value="OS07G0183000 PROTEIN-RELATED"/>
    <property type="match status" value="1"/>
</dbReference>
<dbReference type="PANTHER" id="PTHR44259:SF93">
    <property type="entry name" value="PROTEIN, PUTATIVE (DUF295)-RELATED"/>
    <property type="match status" value="1"/>
</dbReference>